<dbReference type="Proteomes" id="UP000239757">
    <property type="component" value="Unassembled WGS sequence"/>
</dbReference>
<dbReference type="Pfam" id="PF01535">
    <property type="entry name" value="PPR"/>
    <property type="match status" value="2"/>
</dbReference>
<dbReference type="FunFam" id="1.25.40.10:FF:000366">
    <property type="entry name" value="Pentatricopeptide (PPR) repeat-containing protein"/>
    <property type="match status" value="1"/>
</dbReference>
<dbReference type="Pfam" id="PF20431">
    <property type="entry name" value="E_motif"/>
    <property type="match status" value="1"/>
</dbReference>
<protein>
    <recommendedName>
        <fullName evidence="3">DYW domain-containing protein</fullName>
    </recommendedName>
</protein>
<evidence type="ECO:0000313" key="4">
    <source>
        <dbReference type="EMBL" id="PPR98574.1"/>
    </source>
</evidence>
<gene>
    <name evidence="4" type="ORF">GOBAR_AA22083</name>
</gene>
<dbReference type="PANTHER" id="PTHR47926">
    <property type="entry name" value="PENTATRICOPEPTIDE REPEAT-CONTAINING PROTEIN"/>
    <property type="match status" value="1"/>
</dbReference>
<feature type="domain" description="DYW" evidence="3">
    <location>
        <begin position="388"/>
        <end position="480"/>
    </location>
</feature>
<accession>A0A2P5X5F9</accession>
<name>A0A2P5X5F9_GOSBA</name>
<dbReference type="Pfam" id="PF20430">
    <property type="entry name" value="Eplus_motif"/>
    <property type="match status" value="1"/>
</dbReference>
<dbReference type="AlphaFoldDB" id="A0A2P5X5F9"/>
<evidence type="ECO:0000256" key="2">
    <source>
        <dbReference type="ARBA" id="ARBA00022737"/>
    </source>
</evidence>
<dbReference type="Pfam" id="PF14432">
    <property type="entry name" value="DYW_deaminase"/>
    <property type="match status" value="1"/>
</dbReference>
<dbReference type="GO" id="GO:0009451">
    <property type="term" value="P:RNA modification"/>
    <property type="evidence" value="ECO:0007669"/>
    <property type="project" value="InterPro"/>
</dbReference>
<dbReference type="PANTHER" id="PTHR47926:SF395">
    <property type="entry name" value="TETRATRICOPEPTIDE-LIKE HELICAL DOMAIN, DYW DOMAIN PROTEIN-RELATED"/>
    <property type="match status" value="1"/>
</dbReference>
<dbReference type="InterPro" id="IPR002885">
    <property type="entry name" value="PPR_rpt"/>
</dbReference>
<dbReference type="OrthoDB" id="185373at2759"/>
<dbReference type="Gene3D" id="1.25.40.10">
    <property type="entry name" value="Tetratricopeptide repeat domain"/>
    <property type="match status" value="2"/>
</dbReference>
<dbReference type="InterPro" id="IPR046849">
    <property type="entry name" value="E2_motif"/>
</dbReference>
<dbReference type="FunFam" id="1.25.40.10:FF:000344">
    <property type="entry name" value="Pentatricopeptide repeat-containing protein"/>
    <property type="match status" value="1"/>
</dbReference>
<keyword evidence="2" id="KW-0677">Repeat</keyword>
<evidence type="ECO:0000313" key="5">
    <source>
        <dbReference type="Proteomes" id="UP000239757"/>
    </source>
</evidence>
<proteinExistence type="inferred from homology"/>
<dbReference type="GO" id="GO:0003723">
    <property type="term" value="F:RNA binding"/>
    <property type="evidence" value="ECO:0007669"/>
    <property type="project" value="InterPro"/>
</dbReference>
<dbReference type="GO" id="GO:0008270">
    <property type="term" value="F:zinc ion binding"/>
    <property type="evidence" value="ECO:0007669"/>
    <property type="project" value="InterPro"/>
</dbReference>
<organism evidence="4 5">
    <name type="scientific">Gossypium barbadense</name>
    <name type="common">Sea Island cotton</name>
    <name type="synonym">Hibiscus barbadensis</name>
    <dbReference type="NCBI Taxonomy" id="3634"/>
    <lineage>
        <taxon>Eukaryota</taxon>
        <taxon>Viridiplantae</taxon>
        <taxon>Streptophyta</taxon>
        <taxon>Embryophyta</taxon>
        <taxon>Tracheophyta</taxon>
        <taxon>Spermatophyta</taxon>
        <taxon>Magnoliopsida</taxon>
        <taxon>eudicotyledons</taxon>
        <taxon>Gunneridae</taxon>
        <taxon>Pentapetalae</taxon>
        <taxon>rosids</taxon>
        <taxon>malvids</taxon>
        <taxon>Malvales</taxon>
        <taxon>Malvaceae</taxon>
        <taxon>Malvoideae</taxon>
        <taxon>Gossypium</taxon>
    </lineage>
</organism>
<sequence>MSAVPQPTISLPTPNLNSIPNPTTLLKTLSSSHSLAHFKQVHAHILRSTHSPSHSLILKLFSSPSLPYSLSIFYHLPHPLPFLSTPFLRHLSRSSKPEFAFFVYQRLRNEGIPIDRFAFPPLLKAASRVGWLAEGKEIHGFGFKSGFHSDPFVQTGLMVMYVGCGRLPEARLVFDKMSYRDIVAWRIMIDGYVFQFLKKMKEARVEPNGVTFVGVLYACSHAGLVEDGRKIFASMINEHNITPKHEHYGCMVDLLGRANLLREAVEIVETMPFAPNVVIWGSLMSACQIHGETELGEFTAKRVLELEPDHDGALVLLSNIYAKERKWQNVGDLRQLMKERGISKERGCSRIELNNEVHEFLVADRNHKQAYEIYEKLNEVVSRLKLDGYAPNTGCVLVDLEEEEKREVVLWHSEKLALCYGLINGAKDSCIRIVKNLRVCEDCHTFLKLVLKVYRREIIVRDRTRFHHYRDGVCSCRDYW</sequence>
<dbReference type="InterPro" id="IPR046960">
    <property type="entry name" value="PPR_At4g14850-like_plant"/>
</dbReference>
<evidence type="ECO:0000259" key="3">
    <source>
        <dbReference type="Pfam" id="PF14432"/>
    </source>
</evidence>
<evidence type="ECO:0000256" key="1">
    <source>
        <dbReference type="ARBA" id="ARBA00006643"/>
    </source>
</evidence>
<dbReference type="EMBL" id="KZ665634">
    <property type="protein sequence ID" value="PPR98574.1"/>
    <property type="molecule type" value="Genomic_DNA"/>
</dbReference>
<comment type="similarity">
    <text evidence="1">Belongs to the PPR family. PCMP-H subfamily.</text>
</comment>
<dbReference type="InterPro" id="IPR011990">
    <property type="entry name" value="TPR-like_helical_dom_sf"/>
</dbReference>
<reference evidence="4 5" key="1">
    <citation type="submission" date="2015-01" db="EMBL/GenBank/DDBJ databases">
        <title>Genome of allotetraploid Gossypium barbadense reveals genomic plasticity and fiber elongation in cotton evolution.</title>
        <authorList>
            <person name="Chen X."/>
            <person name="Liu X."/>
            <person name="Zhao B."/>
            <person name="Zheng H."/>
            <person name="Hu Y."/>
            <person name="Lu G."/>
            <person name="Yang C."/>
            <person name="Chen J."/>
            <person name="Shan C."/>
            <person name="Zhang L."/>
            <person name="Zhou Y."/>
            <person name="Wang L."/>
            <person name="Guo W."/>
            <person name="Bai Y."/>
            <person name="Ruan J."/>
            <person name="Shangguan X."/>
            <person name="Mao Y."/>
            <person name="Jiang J."/>
            <person name="Zhu Y."/>
            <person name="Lei J."/>
            <person name="Kang H."/>
            <person name="Chen S."/>
            <person name="He X."/>
            <person name="Wang R."/>
            <person name="Wang Y."/>
            <person name="Chen J."/>
            <person name="Wang L."/>
            <person name="Yu S."/>
            <person name="Wang B."/>
            <person name="Wei J."/>
            <person name="Song S."/>
            <person name="Lu X."/>
            <person name="Gao Z."/>
            <person name="Gu W."/>
            <person name="Deng X."/>
            <person name="Ma D."/>
            <person name="Wang S."/>
            <person name="Liang W."/>
            <person name="Fang L."/>
            <person name="Cai C."/>
            <person name="Zhu X."/>
            <person name="Zhou B."/>
            <person name="Zhang Y."/>
            <person name="Chen Z."/>
            <person name="Xu S."/>
            <person name="Zhu R."/>
            <person name="Wang S."/>
            <person name="Zhang T."/>
            <person name="Zhao G."/>
        </authorList>
    </citation>
    <scope>NUCLEOTIDE SEQUENCE [LARGE SCALE GENOMIC DNA]</scope>
    <source>
        <strain evidence="5">cv. Xinhai21</strain>
        <tissue evidence="4">Leaf</tissue>
    </source>
</reference>
<dbReference type="InterPro" id="IPR046848">
    <property type="entry name" value="E_motif"/>
</dbReference>
<dbReference type="InterPro" id="IPR032867">
    <property type="entry name" value="DYW_dom"/>
</dbReference>